<comment type="caution">
    <text evidence="2">The sequence shown here is derived from an EMBL/GenBank/DDBJ whole genome shotgun (WGS) entry which is preliminary data.</text>
</comment>
<dbReference type="AlphaFoldDB" id="A0A058ZJ79"/>
<keyword evidence="3" id="KW-1185">Reference proteome</keyword>
<dbReference type="EMBL" id="AQQY01000007">
    <property type="protein sequence ID" value="KCV81638.1"/>
    <property type="molecule type" value="Genomic_DNA"/>
</dbReference>
<reference evidence="2 3" key="1">
    <citation type="submission" date="2013-04" db="EMBL/GenBank/DDBJ databases">
        <title>Shimia sp. 22II-S11-Z10 Genome Sequencing.</title>
        <authorList>
            <person name="Lai Q."/>
            <person name="Li G."/>
            <person name="Shao Z."/>
        </authorList>
    </citation>
    <scope>NUCLEOTIDE SEQUENCE [LARGE SCALE GENOMIC DNA]</scope>
    <source>
        <strain evidence="3">22II-S11-Z10</strain>
    </source>
</reference>
<organism evidence="2 3">
    <name type="scientific">Actibacterium atlanticum</name>
    <dbReference type="NCBI Taxonomy" id="1461693"/>
    <lineage>
        <taxon>Bacteria</taxon>
        <taxon>Pseudomonadati</taxon>
        <taxon>Pseudomonadota</taxon>
        <taxon>Alphaproteobacteria</taxon>
        <taxon>Rhodobacterales</taxon>
        <taxon>Roseobacteraceae</taxon>
        <taxon>Actibacterium</taxon>
    </lineage>
</organism>
<evidence type="ECO:0000313" key="3">
    <source>
        <dbReference type="Proteomes" id="UP000024836"/>
    </source>
</evidence>
<proteinExistence type="predicted"/>
<dbReference type="OrthoDB" id="7308154at2"/>
<dbReference type="STRING" id="1461693.ATO10_12017"/>
<keyword evidence="1" id="KW-0732">Signal</keyword>
<dbReference type="RefSeq" id="WP_035251797.1">
    <property type="nucleotide sequence ID" value="NZ_AQQY01000007.1"/>
</dbReference>
<feature type="signal peptide" evidence="1">
    <location>
        <begin position="1"/>
        <end position="23"/>
    </location>
</feature>
<feature type="chain" id="PRO_5001572217" description="AAA+ family ATPase" evidence="1">
    <location>
        <begin position="24"/>
        <end position="120"/>
    </location>
</feature>
<name>A0A058ZJ79_9RHOB</name>
<protein>
    <recommendedName>
        <fullName evidence="4">AAA+ family ATPase</fullName>
    </recommendedName>
</protein>
<evidence type="ECO:0000256" key="1">
    <source>
        <dbReference type="SAM" id="SignalP"/>
    </source>
</evidence>
<evidence type="ECO:0000313" key="2">
    <source>
        <dbReference type="EMBL" id="KCV81638.1"/>
    </source>
</evidence>
<accession>A0A058ZJ79</accession>
<evidence type="ECO:0008006" key="4">
    <source>
        <dbReference type="Google" id="ProtNLM"/>
    </source>
</evidence>
<sequence length="120" mass="13116">MKHFAAYSLVALLSLPLAPVAMAQESSDPTEMSEGLDLLGEGLKLLMEGLGDEVEGLAQEMEPALRDLAGQVGPAMQELLELVDDFNAYHLPEIMPNGDIIIRRKTPQEMEIEPEGEIEI</sequence>
<dbReference type="Proteomes" id="UP000024836">
    <property type="component" value="Unassembled WGS sequence"/>
</dbReference>
<dbReference type="eggNOG" id="ENOG5032Z1N">
    <property type="taxonomic scope" value="Bacteria"/>
</dbReference>
<gene>
    <name evidence="2" type="ORF">ATO10_12017</name>
</gene>